<evidence type="ECO:0000313" key="3">
    <source>
        <dbReference type="Proteomes" id="UP000640786"/>
    </source>
</evidence>
<keyword evidence="1" id="KW-1133">Transmembrane helix</keyword>
<dbReference type="EMBL" id="JACSQO010000004">
    <property type="protein sequence ID" value="MBD7944476.1"/>
    <property type="molecule type" value="Genomic_DNA"/>
</dbReference>
<keyword evidence="1" id="KW-0812">Transmembrane</keyword>
<dbReference type="RefSeq" id="WP_191697115.1">
    <property type="nucleotide sequence ID" value="NZ_JACSQO010000004.1"/>
</dbReference>
<reference evidence="2 3" key="1">
    <citation type="submission" date="2020-08" db="EMBL/GenBank/DDBJ databases">
        <title>A Genomic Blueprint of the Chicken Gut Microbiome.</title>
        <authorList>
            <person name="Gilroy R."/>
            <person name="Ravi A."/>
            <person name="Getino M."/>
            <person name="Pursley I."/>
            <person name="Horton D.L."/>
            <person name="Alikhan N.-F."/>
            <person name="Baker D."/>
            <person name="Gharbi K."/>
            <person name="Hall N."/>
            <person name="Watson M."/>
            <person name="Adriaenssens E.M."/>
            <person name="Foster-Nyarko E."/>
            <person name="Jarju S."/>
            <person name="Secka A."/>
            <person name="Antonio M."/>
            <person name="Oren A."/>
            <person name="Chaudhuri R."/>
            <person name="La Ragione R.M."/>
            <person name="Hildebrand F."/>
            <person name="Pallen M.J."/>
        </authorList>
    </citation>
    <scope>NUCLEOTIDE SEQUENCE [LARGE SCALE GENOMIC DNA]</scope>
    <source>
        <strain evidence="2 3">Sa2BUA9</strain>
    </source>
</reference>
<proteinExistence type="predicted"/>
<evidence type="ECO:0000313" key="2">
    <source>
        <dbReference type="EMBL" id="MBD7944476.1"/>
    </source>
</evidence>
<feature type="transmembrane region" description="Helical" evidence="1">
    <location>
        <begin position="297"/>
        <end position="317"/>
    </location>
</feature>
<protein>
    <submittedName>
        <fullName evidence="2">DUF2812 domain-containing protein</fullName>
    </submittedName>
</protein>
<dbReference type="InterPro" id="IPR021359">
    <property type="entry name" value="DUF2812"/>
</dbReference>
<evidence type="ECO:0000256" key="1">
    <source>
        <dbReference type="SAM" id="Phobius"/>
    </source>
</evidence>
<gene>
    <name evidence="2" type="ORF">H9650_10145</name>
</gene>
<keyword evidence="3" id="KW-1185">Reference proteome</keyword>
<feature type="transmembrane region" description="Helical" evidence="1">
    <location>
        <begin position="138"/>
        <end position="161"/>
    </location>
</feature>
<sequence>MKQFKLFWSYRISYTERWLERMAYKGYILKDINRFTRIFTFDKTVPPNKVTFSIQYNSGALSESLKSDGWQEHSTTGKWGILKNEDIIVSFYPSRESLFKRIRLHAYLFLMLSIFYLSTGPINLLIFETINTNDPNYAALIIPVLVFLALAGLSTFVFISYRTFEKKTFNLKDEIKYDRKKIRKIRLAWMYQPLQTKIWLDEMHHKGYELESVFATIFSFVPSRHEKIAYEVTFEPKLKSDYYIIHKEIGWKLKYTSNMSLLNYSIWAMPYDEANNKPAFSYDVSEKRLQIKKAFRMNMTIAIFLLFVLAQSMYMQWVLDTDSSTINTVLKYLLTCMTIFWILLSVKIITGYRKEKNLLKES</sequence>
<organism evidence="2 3">
    <name type="scientific">Psychrobacillus faecigallinarum</name>
    <dbReference type="NCBI Taxonomy" id="2762235"/>
    <lineage>
        <taxon>Bacteria</taxon>
        <taxon>Bacillati</taxon>
        <taxon>Bacillota</taxon>
        <taxon>Bacilli</taxon>
        <taxon>Bacillales</taxon>
        <taxon>Bacillaceae</taxon>
        <taxon>Psychrobacillus</taxon>
    </lineage>
</organism>
<keyword evidence="1" id="KW-0472">Membrane</keyword>
<dbReference type="Proteomes" id="UP000640786">
    <property type="component" value="Unassembled WGS sequence"/>
</dbReference>
<accession>A0ABR8R9I6</accession>
<feature type="transmembrane region" description="Helical" evidence="1">
    <location>
        <begin position="104"/>
        <end position="126"/>
    </location>
</feature>
<name>A0ABR8R9I6_9BACI</name>
<dbReference type="Pfam" id="PF11193">
    <property type="entry name" value="DUF2812"/>
    <property type="match status" value="2"/>
</dbReference>
<comment type="caution">
    <text evidence="2">The sequence shown here is derived from an EMBL/GenBank/DDBJ whole genome shotgun (WGS) entry which is preliminary data.</text>
</comment>
<feature type="transmembrane region" description="Helical" evidence="1">
    <location>
        <begin position="329"/>
        <end position="350"/>
    </location>
</feature>